<accession>A0ABU7FYS5</accession>
<dbReference type="Proteomes" id="UP001333996">
    <property type="component" value="Unassembled WGS sequence"/>
</dbReference>
<name>A0ABU7FYS5_9ACTN</name>
<evidence type="ECO:0008006" key="4">
    <source>
        <dbReference type="Google" id="ProtNLM"/>
    </source>
</evidence>
<evidence type="ECO:0000313" key="2">
    <source>
        <dbReference type="EMBL" id="MED7828998.1"/>
    </source>
</evidence>
<comment type="caution">
    <text evidence="2">The sequence shown here is derived from an EMBL/GenBank/DDBJ whole genome shotgun (WGS) entry which is preliminary data.</text>
</comment>
<proteinExistence type="predicted"/>
<feature type="signal peptide" evidence="1">
    <location>
        <begin position="1"/>
        <end position="30"/>
    </location>
</feature>
<sequence length="131" mass="14051">MNMIKRTATVGMAAAALAATALVTAPTASATSYNGCTYPRVCFYLTDSQWNGGTPTAAYQDVTTGYQNLGPNSRGANWVNNTRNDDRAYLRYIVNSTGATQYLCLLPNYHVNFSSAFTVTGIRIDTAATCP</sequence>
<dbReference type="RefSeq" id="WP_329513286.1">
    <property type="nucleotide sequence ID" value="NZ_BAAAYZ010000295.1"/>
</dbReference>
<evidence type="ECO:0000256" key="1">
    <source>
        <dbReference type="SAM" id="SignalP"/>
    </source>
</evidence>
<organism evidence="2 3">
    <name type="scientific">Streptomyces chiangmaiensis</name>
    <dbReference type="NCBI Taxonomy" id="766497"/>
    <lineage>
        <taxon>Bacteria</taxon>
        <taxon>Bacillati</taxon>
        <taxon>Actinomycetota</taxon>
        <taxon>Actinomycetes</taxon>
        <taxon>Kitasatosporales</taxon>
        <taxon>Streptomycetaceae</taxon>
        <taxon>Streptomyces</taxon>
    </lineage>
</organism>
<gene>
    <name evidence="2" type="ORF">VXC91_46100</name>
</gene>
<reference evidence="2" key="1">
    <citation type="submission" date="2024-01" db="EMBL/GenBank/DDBJ databases">
        <title>First draft genome sequence data of TA4-1, the type strain of Gram-positive actinobacterium Streptomyces chiangmaiensis.</title>
        <authorList>
            <person name="Yasawong M."/>
            <person name="Nantapong N."/>
        </authorList>
    </citation>
    <scope>NUCLEOTIDE SEQUENCE</scope>
    <source>
        <strain evidence="2">TA4-1</strain>
    </source>
</reference>
<keyword evidence="3" id="KW-1185">Reference proteome</keyword>
<feature type="chain" id="PRO_5046671751" description="Peptidase inhibitor family I36" evidence="1">
    <location>
        <begin position="31"/>
        <end position="131"/>
    </location>
</feature>
<keyword evidence="1" id="KW-0732">Signal</keyword>
<dbReference type="EMBL" id="JAYWVC010000635">
    <property type="protein sequence ID" value="MED7828998.1"/>
    <property type="molecule type" value="Genomic_DNA"/>
</dbReference>
<evidence type="ECO:0000313" key="3">
    <source>
        <dbReference type="Proteomes" id="UP001333996"/>
    </source>
</evidence>
<protein>
    <recommendedName>
        <fullName evidence="4">Peptidase inhibitor family I36</fullName>
    </recommendedName>
</protein>